<dbReference type="eggNOG" id="COG2205">
    <property type="taxonomic scope" value="Bacteria"/>
</dbReference>
<dbReference type="PROSITE" id="PS50885">
    <property type="entry name" value="HAMP"/>
    <property type="match status" value="1"/>
</dbReference>
<evidence type="ECO:0000256" key="5">
    <source>
        <dbReference type="ARBA" id="ARBA00022553"/>
    </source>
</evidence>
<dbReference type="EC" id="2.7.13.3" evidence="3"/>
<keyword evidence="8" id="KW-0547">Nucleotide-binding</keyword>
<dbReference type="STRING" id="1328313.DS2_05720"/>
<evidence type="ECO:0000256" key="11">
    <source>
        <dbReference type="ARBA" id="ARBA00022989"/>
    </source>
</evidence>
<dbReference type="InterPro" id="IPR003594">
    <property type="entry name" value="HATPase_dom"/>
</dbReference>
<dbReference type="InterPro" id="IPR036890">
    <property type="entry name" value="HATPase_C_sf"/>
</dbReference>
<dbReference type="Gene3D" id="3.30.565.10">
    <property type="entry name" value="Histidine kinase-like ATPase, C-terminal domain"/>
    <property type="match status" value="1"/>
</dbReference>
<evidence type="ECO:0000256" key="2">
    <source>
        <dbReference type="ARBA" id="ARBA00004651"/>
    </source>
</evidence>
<evidence type="ECO:0000259" key="16">
    <source>
        <dbReference type="PROSITE" id="PS50885"/>
    </source>
</evidence>
<sequence length="465" mass="52490">MINSKFNPFSTLFGRIFIGFWGTVLLVLAATFLINQQFNQYNNVQPIESYHKHQLKHARKELARADNYQQLEKKISRLQSQYRPKRWIVLRDTETGKLIKNKSPLNCPNVELKQLAYEAEPLQVRVKEHVLFGPESVSVNGKEYKMMMVYKTTPRADFYRALWHSPEWLKFLIAGLLTILPCWLIARGITIPIKALTQSARNLAEGKLSYRVPKQVIARADEVGQLAKDFNYMAEKIEGNLALHQRLLGDVSHELRTPLTRLSLALALLAKNPQNMQAQIDRMELELDKLDEMIGNVLRLAKLENDDAQLEFTAINLQPLITDICTSAQLECDTKNIQLNVTTHGTLMVNGDAMLLSTAIENIVRNAIKYSPQNSNIKVTAKTVEHAILIQVSDSGPGVPDDDIDKIFNPFYRVEKDRDRISGGTGLGLSIAKKAISRHEGTISAFNKEQDPGLTVEIRLPAIVG</sequence>
<evidence type="ECO:0000313" key="17">
    <source>
        <dbReference type="EMBL" id="EWH11042.1"/>
    </source>
</evidence>
<keyword evidence="9" id="KW-0418">Kinase</keyword>
<feature type="transmembrane region" description="Helical" evidence="14">
    <location>
        <begin position="12"/>
        <end position="34"/>
    </location>
</feature>
<evidence type="ECO:0000256" key="3">
    <source>
        <dbReference type="ARBA" id="ARBA00012438"/>
    </source>
</evidence>
<evidence type="ECO:0000256" key="1">
    <source>
        <dbReference type="ARBA" id="ARBA00000085"/>
    </source>
</evidence>
<feature type="domain" description="HAMP" evidence="16">
    <location>
        <begin position="187"/>
        <end position="242"/>
    </location>
</feature>
<dbReference type="FunFam" id="3.30.565.10:FF:000006">
    <property type="entry name" value="Sensor histidine kinase WalK"/>
    <property type="match status" value="1"/>
</dbReference>
<dbReference type="EMBL" id="ARZY01000007">
    <property type="protein sequence ID" value="EWH11042.1"/>
    <property type="molecule type" value="Genomic_DNA"/>
</dbReference>
<dbReference type="CDD" id="cd06225">
    <property type="entry name" value="HAMP"/>
    <property type="match status" value="1"/>
</dbReference>
<evidence type="ECO:0000256" key="14">
    <source>
        <dbReference type="SAM" id="Phobius"/>
    </source>
</evidence>
<dbReference type="SUPFAM" id="SSF47384">
    <property type="entry name" value="Homodimeric domain of signal transducing histidine kinase"/>
    <property type="match status" value="1"/>
</dbReference>
<dbReference type="GO" id="GO:0005886">
    <property type="term" value="C:plasma membrane"/>
    <property type="evidence" value="ECO:0007669"/>
    <property type="project" value="UniProtKB-SubCell"/>
</dbReference>
<keyword evidence="12" id="KW-0902">Two-component regulatory system</keyword>
<keyword evidence="13 14" id="KW-0472">Membrane</keyword>
<evidence type="ECO:0000256" key="9">
    <source>
        <dbReference type="ARBA" id="ARBA00022777"/>
    </source>
</evidence>
<dbReference type="PANTHER" id="PTHR45528">
    <property type="entry name" value="SENSOR HISTIDINE KINASE CPXA"/>
    <property type="match status" value="1"/>
</dbReference>
<proteinExistence type="predicted"/>
<dbReference type="InterPro" id="IPR003660">
    <property type="entry name" value="HAMP_dom"/>
</dbReference>
<name>W7QPX9_9ALTE</name>
<dbReference type="GO" id="GO:0000155">
    <property type="term" value="F:phosphorelay sensor kinase activity"/>
    <property type="evidence" value="ECO:0007669"/>
    <property type="project" value="InterPro"/>
</dbReference>
<dbReference type="RefSeq" id="WP_051479651.1">
    <property type="nucleotide sequence ID" value="NZ_ARZY01000007.1"/>
</dbReference>
<evidence type="ECO:0000259" key="15">
    <source>
        <dbReference type="PROSITE" id="PS50109"/>
    </source>
</evidence>
<dbReference type="OrthoDB" id="9804645at2"/>
<dbReference type="Pfam" id="PF00512">
    <property type="entry name" value="HisKA"/>
    <property type="match status" value="1"/>
</dbReference>
<dbReference type="Pfam" id="PF02518">
    <property type="entry name" value="HATPase_c"/>
    <property type="match status" value="1"/>
</dbReference>
<dbReference type="AlphaFoldDB" id="W7QPX9"/>
<dbReference type="SMART" id="SM00387">
    <property type="entry name" value="HATPase_c"/>
    <property type="match status" value="1"/>
</dbReference>
<feature type="domain" description="Histidine kinase" evidence="15">
    <location>
        <begin position="250"/>
        <end position="464"/>
    </location>
</feature>
<comment type="caution">
    <text evidence="17">The sequence shown here is derived from an EMBL/GenBank/DDBJ whole genome shotgun (WGS) entry which is preliminary data.</text>
</comment>
<dbReference type="InterPro" id="IPR003661">
    <property type="entry name" value="HisK_dim/P_dom"/>
</dbReference>
<evidence type="ECO:0000256" key="7">
    <source>
        <dbReference type="ARBA" id="ARBA00022692"/>
    </source>
</evidence>
<dbReference type="SMART" id="SM00304">
    <property type="entry name" value="HAMP"/>
    <property type="match status" value="1"/>
</dbReference>
<keyword evidence="7 14" id="KW-0812">Transmembrane</keyword>
<evidence type="ECO:0000256" key="13">
    <source>
        <dbReference type="ARBA" id="ARBA00023136"/>
    </source>
</evidence>
<keyword evidence="10" id="KW-0067">ATP-binding</keyword>
<dbReference type="Gene3D" id="1.10.287.130">
    <property type="match status" value="1"/>
</dbReference>
<dbReference type="GO" id="GO:0005524">
    <property type="term" value="F:ATP binding"/>
    <property type="evidence" value="ECO:0007669"/>
    <property type="project" value="UniProtKB-KW"/>
</dbReference>
<evidence type="ECO:0000256" key="10">
    <source>
        <dbReference type="ARBA" id="ARBA00022840"/>
    </source>
</evidence>
<keyword evidence="18" id="KW-1185">Reference proteome</keyword>
<dbReference type="Gene3D" id="6.10.340.10">
    <property type="match status" value="1"/>
</dbReference>
<dbReference type="InterPro" id="IPR050398">
    <property type="entry name" value="HssS/ArlS-like"/>
</dbReference>
<evidence type="ECO:0000313" key="18">
    <source>
        <dbReference type="Proteomes" id="UP000019276"/>
    </source>
</evidence>
<comment type="subcellular location">
    <subcellularLocation>
        <location evidence="2">Cell membrane</location>
        <topology evidence="2">Multi-pass membrane protein</topology>
    </subcellularLocation>
</comment>
<evidence type="ECO:0000256" key="6">
    <source>
        <dbReference type="ARBA" id="ARBA00022679"/>
    </source>
</evidence>
<dbReference type="SUPFAM" id="SSF55874">
    <property type="entry name" value="ATPase domain of HSP90 chaperone/DNA topoisomerase II/histidine kinase"/>
    <property type="match status" value="1"/>
</dbReference>
<keyword evidence="11 14" id="KW-1133">Transmembrane helix</keyword>
<dbReference type="InterPro" id="IPR004358">
    <property type="entry name" value="Sig_transdc_His_kin-like_C"/>
</dbReference>
<dbReference type="Pfam" id="PF00672">
    <property type="entry name" value="HAMP"/>
    <property type="match status" value="1"/>
</dbReference>
<dbReference type="InterPro" id="IPR036097">
    <property type="entry name" value="HisK_dim/P_sf"/>
</dbReference>
<keyword evidence="4" id="KW-1003">Cell membrane</keyword>
<evidence type="ECO:0000256" key="12">
    <source>
        <dbReference type="ARBA" id="ARBA00023012"/>
    </source>
</evidence>
<dbReference type="SUPFAM" id="SSF158472">
    <property type="entry name" value="HAMP domain-like"/>
    <property type="match status" value="1"/>
</dbReference>
<dbReference type="PANTHER" id="PTHR45528:SF1">
    <property type="entry name" value="SENSOR HISTIDINE KINASE CPXA"/>
    <property type="match status" value="1"/>
</dbReference>
<evidence type="ECO:0000256" key="4">
    <source>
        <dbReference type="ARBA" id="ARBA00022475"/>
    </source>
</evidence>
<protein>
    <recommendedName>
        <fullName evidence="3">histidine kinase</fullName>
        <ecNumber evidence="3">2.7.13.3</ecNumber>
    </recommendedName>
</protein>
<dbReference type="InterPro" id="IPR005467">
    <property type="entry name" value="His_kinase_dom"/>
</dbReference>
<gene>
    <name evidence="17" type="ORF">DS2_05720</name>
</gene>
<reference evidence="17 18" key="1">
    <citation type="journal article" date="2014" name="Genome Announc.">
        <title>Draft Genome Sequence of the Agar-Degrading Bacterium Catenovulum sp. Strain DS-2, Isolated from Intestines of Haliotis diversicolor.</title>
        <authorList>
            <person name="Shan D."/>
            <person name="Li X."/>
            <person name="Gu Z."/>
            <person name="Wei G."/>
            <person name="Gao Z."/>
            <person name="Shao Z."/>
        </authorList>
    </citation>
    <scope>NUCLEOTIDE SEQUENCE [LARGE SCALE GENOMIC DNA]</scope>
    <source>
        <strain evidence="17 18">DS-2</strain>
    </source>
</reference>
<accession>W7QPX9</accession>
<evidence type="ECO:0000256" key="8">
    <source>
        <dbReference type="ARBA" id="ARBA00022741"/>
    </source>
</evidence>
<comment type="catalytic activity">
    <reaction evidence="1">
        <text>ATP + protein L-histidine = ADP + protein N-phospho-L-histidine.</text>
        <dbReference type="EC" id="2.7.13.3"/>
    </reaction>
</comment>
<keyword evidence="6" id="KW-0808">Transferase</keyword>
<keyword evidence="5" id="KW-0597">Phosphoprotein</keyword>
<organism evidence="17 18">
    <name type="scientific">Catenovulum agarivorans DS-2</name>
    <dbReference type="NCBI Taxonomy" id="1328313"/>
    <lineage>
        <taxon>Bacteria</taxon>
        <taxon>Pseudomonadati</taxon>
        <taxon>Pseudomonadota</taxon>
        <taxon>Gammaproteobacteria</taxon>
        <taxon>Alteromonadales</taxon>
        <taxon>Alteromonadaceae</taxon>
        <taxon>Catenovulum</taxon>
    </lineage>
</organism>
<dbReference type="Proteomes" id="UP000019276">
    <property type="component" value="Unassembled WGS sequence"/>
</dbReference>
<dbReference type="PRINTS" id="PR00344">
    <property type="entry name" value="BCTRLSENSOR"/>
</dbReference>
<dbReference type="SMART" id="SM00388">
    <property type="entry name" value="HisKA"/>
    <property type="match status" value="1"/>
</dbReference>
<dbReference type="PROSITE" id="PS50109">
    <property type="entry name" value="HIS_KIN"/>
    <property type="match status" value="1"/>
</dbReference>
<dbReference type="CDD" id="cd00082">
    <property type="entry name" value="HisKA"/>
    <property type="match status" value="1"/>
</dbReference>